<reference evidence="3" key="1">
    <citation type="journal article" date="2019" name="Int. J. Syst. Evol. Microbiol.">
        <title>The Global Catalogue of Microorganisms (GCM) 10K type strain sequencing project: providing services to taxonomists for standard genome sequencing and annotation.</title>
        <authorList>
            <consortium name="The Broad Institute Genomics Platform"/>
            <consortium name="The Broad Institute Genome Sequencing Center for Infectious Disease"/>
            <person name="Wu L."/>
            <person name="Ma J."/>
        </authorList>
    </citation>
    <scope>NUCLEOTIDE SEQUENCE [LARGE SCALE GENOMIC DNA]</scope>
    <source>
        <strain evidence="3">CCUG 58127</strain>
    </source>
</reference>
<comment type="caution">
    <text evidence="2">The sequence shown here is derived from an EMBL/GenBank/DDBJ whole genome shotgun (WGS) entry which is preliminary data.</text>
</comment>
<dbReference type="Pfam" id="PF00583">
    <property type="entry name" value="Acetyltransf_1"/>
    <property type="match status" value="1"/>
</dbReference>
<evidence type="ECO:0000259" key="1">
    <source>
        <dbReference type="PROSITE" id="PS51186"/>
    </source>
</evidence>
<feature type="domain" description="N-acetyltransferase" evidence="1">
    <location>
        <begin position="1"/>
        <end position="126"/>
    </location>
</feature>
<evidence type="ECO:0000313" key="3">
    <source>
        <dbReference type="Proteomes" id="UP001596298"/>
    </source>
</evidence>
<keyword evidence="3" id="KW-1185">Reference proteome</keyword>
<dbReference type="InterPro" id="IPR016181">
    <property type="entry name" value="Acyl_CoA_acyltransferase"/>
</dbReference>
<dbReference type="PROSITE" id="PS51186">
    <property type="entry name" value="GNAT"/>
    <property type="match status" value="1"/>
</dbReference>
<proteinExistence type="predicted"/>
<protein>
    <submittedName>
        <fullName evidence="2">GNAT family N-acetyltransferase</fullName>
        <ecNumber evidence="2">2.3.1.-</ecNumber>
    </submittedName>
</protein>
<keyword evidence="2" id="KW-0808">Transferase</keyword>
<dbReference type="EC" id="2.3.1.-" evidence="2"/>
<dbReference type="Proteomes" id="UP001596298">
    <property type="component" value="Unassembled WGS sequence"/>
</dbReference>
<dbReference type="SUPFAM" id="SSF55729">
    <property type="entry name" value="Acyl-CoA N-acyltransferases (Nat)"/>
    <property type="match status" value="1"/>
</dbReference>
<sequence length="133" mass="15173">MRYVRRALAAGPADACVLAARAEMPGRTRLVGFGYWRRYSRSTLRPQADLERLPMATEFSGHGIGRALVRELIRTARDAGCEQLTIDFRGDNHGVERLYLSEGFTEYGRLRDFVAPAARRFDKVFQVLDLRRP</sequence>
<gene>
    <name evidence="2" type="ORF">ACFQDH_12820</name>
</gene>
<dbReference type="Gene3D" id="3.40.630.30">
    <property type="match status" value="1"/>
</dbReference>
<dbReference type="EMBL" id="JBHSWH010000001">
    <property type="protein sequence ID" value="MFC6706116.1"/>
    <property type="molecule type" value="Genomic_DNA"/>
</dbReference>
<organism evidence="2 3">
    <name type="scientific">Flexivirga alba</name>
    <dbReference type="NCBI Taxonomy" id="702742"/>
    <lineage>
        <taxon>Bacteria</taxon>
        <taxon>Bacillati</taxon>
        <taxon>Actinomycetota</taxon>
        <taxon>Actinomycetes</taxon>
        <taxon>Micrococcales</taxon>
        <taxon>Dermacoccaceae</taxon>
        <taxon>Flexivirga</taxon>
    </lineage>
</organism>
<dbReference type="CDD" id="cd04301">
    <property type="entry name" value="NAT_SF"/>
    <property type="match status" value="1"/>
</dbReference>
<keyword evidence="2" id="KW-0012">Acyltransferase</keyword>
<dbReference type="RefSeq" id="WP_382401862.1">
    <property type="nucleotide sequence ID" value="NZ_JBHSWH010000001.1"/>
</dbReference>
<dbReference type="InterPro" id="IPR000182">
    <property type="entry name" value="GNAT_dom"/>
</dbReference>
<accession>A0ABW2AH11</accession>
<evidence type="ECO:0000313" key="2">
    <source>
        <dbReference type="EMBL" id="MFC6706116.1"/>
    </source>
</evidence>
<dbReference type="GO" id="GO:0016746">
    <property type="term" value="F:acyltransferase activity"/>
    <property type="evidence" value="ECO:0007669"/>
    <property type="project" value="UniProtKB-KW"/>
</dbReference>
<name>A0ABW2AH11_9MICO</name>